<reference evidence="3" key="1">
    <citation type="journal article" date="2017" name="Plant J.">
        <title>The pomegranate (Punica granatum L.) genome and the genomics of punicalagin biosynthesis.</title>
        <authorList>
            <person name="Qin G."/>
            <person name="Xu C."/>
            <person name="Ming R."/>
            <person name="Tang H."/>
            <person name="Guyot R."/>
            <person name="Kramer E.M."/>
            <person name="Hu Y."/>
            <person name="Yi X."/>
            <person name="Qi Y."/>
            <person name="Xu X."/>
            <person name="Gao Z."/>
            <person name="Pan H."/>
            <person name="Jian J."/>
            <person name="Tian Y."/>
            <person name="Yue Z."/>
            <person name="Xu Y."/>
        </authorList>
    </citation>
    <scope>NUCLEOTIDE SEQUENCE [LARGE SCALE GENOMIC DNA]</scope>
    <source>
        <strain evidence="3">cv. Dabenzi</strain>
    </source>
</reference>
<name>A0A218WDV1_PUNGR</name>
<gene>
    <name evidence="2" type="ORF">CDL15_Pgr002264</name>
</gene>
<proteinExistence type="predicted"/>
<accession>A0A218WDV1</accession>
<comment type="caution">
    <text evidence="2">The sequence shown here is derived from an EMBL/GenBank/DDBJ whole genome shotgun (WGS) entry which is preliminary data.</text>
</comment>
<dbReference type="Proteomes" id="UP000197138">
    <property type="component" value="Unassembled WGS sequence"/>
</dbReference>
<organism evidence="2 3">
    <name type="scientific">Punica granatum</name>
    <name type="common">Pomegranate</name>
    <dbReference type="NCBI Taxonomy" id="22663"/>
    <lineage>
        <taxon>Eukaryota</taxon>
        <taxon>Viridiplantae</taxon>
        <taxon>Streptophyta</taxon>
        <taxon>Embryophyta</taxon>
        <taxon>Tracheophyta</taxon>
        <taxon>Spermatophyta</taxon>
        <taxon>Magnoliopsida</taxon>
        <taxon>eudicotyledons</taxon>
        <taxon>Gunneridae</taxon>
        <taxon>Pentapetalae</taxon>
        <taxon>rosids</taxon>
        <taxon>malvids</taxon>
        <taxon>Myrtales</taxon>
        <taxon>Lythraceae</taxon>
        <taxon>Punica</taxon>
    </lineage>
</organism>
<dbReference type="AlphaFoldDB" id="A0A218WDV1"/>
<feature type="compositionally biased region" description="Basic and acidic residues" evidence="1">
    <location>
        <begin position="232"/>
        <end position="245"/>
    </location>
</feature>
<evidence type="ECO:0000256" key="1">
    <source>
        <dbReference type="SAM" id="MobiDB-lite"/>
    </source>
</evidence>
<feature type="compositionally biased region" description="Basic and acidic residues" evidence="1">
    <location>
        <begin position="294"/>
        <end position="308"/>
    </location>
</feature>
<dbReference type="EMBL" id="MTKT01004578">
    <property type="protein sequence ID" value="OWM70995.1"/>
    <property type="molecule type" value="Genomic_DNA"/>
</dbReference>
<feature type="region of interest" description="Disordered" evidence="1">
    <location>
        <begin position="232"/>
        <end position="253"/>
    </location>
</feature>
<feature type="region of interest" description="Disordered" evidence="1">
    <location>
        <begin position="270"/>
        <end position="308"/>
    </location>
</feature>
<evidence type="ECO:0000313" key="2">
    <source>
        <dbReference type="EMBL" id="OWM70995.1"/>
    </source>
</evidence>
<sequence length="308" mass="35054">MGQFASTDVPDIPPSSQPRPYLPLHSAHFTAFRTSRPRTSRPDFASPDFASGLLLSELRVRFTTFRTSRPVYCFQDFASPDFASGLLLSELRVRFIAFRTSSLVYCFQDFASPDFASPDFASPDFASGLRVPELRFRFIAFRTSRPIYCFQDFASPDFASGLLLSGLRVPGLRVRFTAFRTSCPRTSRPHLLLSGLLVHFTAFCGLRPFTYHFTFPKSRSRYYLMTGGASYHKNDDRSGRRDQKGASHGLWLHPLTEHATKEGKAVSTPFWPAGFPHEDSQQKPRTLFITRQSEANRRARGHEQWEKS</sequence>
<protein>
    <submittedName>
        <fullName evidence="2">Uncharacterized protein</fullName>
    </submittedName>
</protein>
<evidence type="ECO:0000313" key="3">
    <source>
        <dbReference type="Proteomes" id="UP000197138"/>
    </source>
</evidence>